<protein>
    <recommendedName>
        <fullName evidence="5">Lipoprotein</fullName>
    </recommendedName>
</protein>
<evidence type="ECO:0000313" key="1">
    <source>
        <dbReference type="EMBL" id="AMS04863.1"/>
    </source>
</evidence>
<gene>
    <name evidence="2" type="ORF">A8L58_06045</name>
    <name evidence="1" type="ORF">AXH35_04580</name>
</gene>
<accession>A0A142KFH5</accession>
<dbReference type="EMBL" id="CP014352">
    <property type="protein sequence ID" value="AMS04863.1"/>
    <property type="molecule type" value="Genomic_DNA"/>
</dbReference>
<evidence type="ECO:0000313" key="4">
    <source>
        <dbReference type="Proteomes" id="UP000178666"/>
    </source>
</evidence>
<sequence length="188" mass="19387">MPEGLMAALIVRRRIVATLVGLVAVPLVACTTTQTGGYDGPVYDSVEAIASMSTAAVVGRFSTFKNVEGIRLGTFQVARSTSASPGTLTIDMTGENGNQDPHTETLAKMKTGTTYLIFVRKVAKASRSDLQSYGDVYRIEGGANGVFTITGGTAAPLGPGVPMSTASPGPSGAHAYSVEELMPLEANG</sequence>
<name>A0A142KFH5_9ACTN</name>
<dbReference type="AlphaFoldDB" id="A0A142KFH5"/>
<dbReference type="EMBL" id="CP015970">
    <property type="protein sequence ID" value="AOZ46347.1"/>
    <property type="molecule type" value="Genomic_DNA"/>
</dbReference>
<dbReference type="Proteomes" id="UP000075221">
    <property type="component" value="Chromosome"/>
</dbReference>
<keyword evidence="4" id="KW-1185">Reference proteome</keyword>
<evidence type="ECO:0008006" key="5">
    <source>
        <dbReference type="Google" id="ProtNLM"/>
    </source>
</evidence>
<organism evidence="1 3">
    <name type="scientific">Acidipropionibacterium acidipropionici</name>
    <dbReference type="NCBI Taxonomy" id="1748"/>
    <lineage>
        <taxon>Bacteria</taxon>
        <taxon>Bacillati</taxon>
        <taxon>Actinomycetota</taxon>
        <taxon>Actinomycetes</taxon>
        <taxon>Propionibacteriales</taxon>
        <taxon>Propionibacteriaceae</taxon>
        <taxon>Acidipropionibacterium</taxon>
    </lineage>
</organism>
<reference evidence="2 4" key="1">
    <citation type="journal article" date="2016" name="Plant Dis.">
        <title>Improved production of propionic acid using genome shuffling.</title>
        <authorList>
            <person name="Luna-Flores C.H."/>
            <person name="Palfreyman R.W."/>
            <person name="Kromer J.O."/>
            <person name="Nielsen L.K."/>
            <person name="Marcellin E."/>
        </authorList>
    </citation>
    <scope>NUCLEOTIDE SEQUENCE [LARGE SCALE GENOMIC DNA]</scope>
    <source>
        <strain evidence="2 4">F3E8</strain>
    </source>
</reference>
<evidence type="ECO:0000313" key="3">
    <source>
        <dbReference type="Proteomes" id="UP000075221"/>
    </source>
</evidence>
<proteinExistence type="predicted"/>
<evidence type="ECO:0000313" key="2">
    <source>
        <dbReference type="EMBL" id="AOZ46347.1"/>
    </source>
</evidence>
<dbReference type="KEGG" id="aaci:ASQ49_10665"/>
<dbReference type="Proteomes" id="UP000178666">
    <property type="component" value="Chromosome"/>
</dbReference>
<reference evidence="1 3" key="2">
    <citation type="submission" date="2016-02" db="EMBL/GenBank/DDBJ databases">
        <title>Complete Genome Sequence of Propionibacterium acidipropionici ATCC 55737.</title>
        <authorList>
            <person name="Luna Flores C.H."/>
            <person name="Nielsen L.K."/>
            <person name="Marcellin E."/>
        </authorList>
    </citation>
    <scope>NUCLEOTIDE SEQUENCE [LARGE SCALE GENOMIC DNA]</scope>
    <source>
        <strain evidence="1 3">ATCC 55737</strain>
    </source>
</reference>